<dbReference type="GO" id="GO:0005634">
    <property type="term" value="C:nucleus"/>
    <property type="evidence" value="ECO:0007669"/>
    <property type="project" value="TreeGrafter"/>
</dbReference>
<protein>
    <recommendedName>
        <fullName evidence="1">Ribosomal RNA methyltransferase FtsJ domain-containing protein</fullName>
    </recommendedName>
</protein>
<organism evidence="2">
    <name type="scientific">marine metagenome</name>
    <dbReference type="NCBI Taxonomy" id="408172"/>
    <lineage>
        <taxon>unclassified sequences</taxon>
        <taxon>metagenomes</taxon>
        <taxon>ecological metagenomes</taxon>
    </lineage>
</organism>
<reference evidence="2" key="1">
    <citation type="submission" date="2018-05" db="EMBL/GenBank/DDBJ databases">
        <authorList>
            <person name="Lanie J.A."/>
            <person name="Ng W.-L."/>
            <person name="Kazmierczak K.M."/>
            <person name="Andrzejewski T.M."/>
            <person name="Davidsen T.M."/>
            <person name="Wayne K.J."/>
            <person name="Tettelin H."/>
            <person name="Glass J.I."/>
            <person name="Rusch D."/>
            <person name="Podicherti R."/>
            <person name="Tsui H.-C.T."/>
            <person name="Winkler M.E."/>
        </authorList>
    </citation>
    <scope>NUCLEOTIDE SEQUENCE</scope>
</reference>
<dbReference type="SUPFAM" id="SSF53335">
    <property type="entry name" value="S-adenosyl-L-methionine-dependent methyltransferases"/>
    <property type="match status" value="1"/>
</dbReference>
<dbReference type="EMBL" id="UINC01033830">
    <property type="protein sequence ID" value="SVB23718.1"/>
    <property type="molecule type" value="Genomic_DNA"/>
</dbReference>
<feature type="domain" description="Ribosomal RNA methyltransferase FtsJ" evidence="1">
    <location>
        <begin position="76"/>
        <end position="273"/>
    </location>
</feature>
<dbReference type="InterPro" id="IPR029063">
    <property type="entry name" value="SAM-dependent_MTases_sf"/>
</dbReference>
<dbReference type="GO" id="GO:0006370">
    <property type="term" value="P:7-methylguanosine mRNA capping"/>
    <property type="evidence" value="ECO:0007669"/>
    <property type="project" value="TreeGrafter"/>
</dbReference>
<evidence type="ECO:0000259" key="1">
    <source>
        <dbReference type="Pfam" id="PF01728"/>
    </source>
</evidence>
<dbReference type="Gene3D" id="3.40.50.12760">
    <property type="match status" value="1"/>
</dbReference>
<dbReference type="InterPro" id="IPR002877">
    <property type="entry name" value="RNA_MeTrfase_FtsJ_dom"/>
</dbReference>
<name>A0A382CC59_9ZZZZ</name>
<accession>A0A382CC59</accession>
<dbReference type="GO" id="GO:0032259">
    <property type="term" value="P:methylation"/>
    <property type="evidence" value="ECO:0007669"/>
    <property type="project" value="InterPro"/>
</dbReference>
<gene>
    <name evidence="2" type="ORF">METZ01_LOCUS176572</name>
</gene>
<dbReference type="Pfam" id="PF01728">
    <property type="entry name" value="FtsJ"/>
    <property type="match status" value="1"/>
</dbReference>
<evidence type="ECO:0000313" key="2">
    <source>
        <dbReference type="EMBL" id="SVB23718.1"/>
    </source>
</evidence>
<dbReference type="PANTHER" id="PTHR16121">
    <property type="entry name" value="CAP-SPECIFIC MRNA (NUCLEOSIDE-2'-O-)-METHYLTRANSFERASE 1-RELATED"/>
    <property type="match status" value="1"/>
</dbReference>
<dbReference type="AlphaFoldDB" id="A0A382CC59"/>
<dbReference type="PANTHER" id="PTHR16121:SF0">
    <property type="entry name" value="CAP-SPECIFIC MRNA (NUCLEOSIDE-2'-O-)-METHYLTRANSFERASE 1"/>
    <property type="match status" value="1"/>
</dbReference>
<dbReference type="GO" id="GO:0005737">
    <property type="term" value="C:cytoplasm"/>
    <property type="evidence" value="ECO:0007669"/>
    <property type="project" value="TreeGrafter"/>
</dbReference>
<dbReference type="GO" id="GO:0004483">
    <property type="term" value="F:methyltransferase cap1 activity"/>
    <property type="evidence" value="ECO:0007669"/>
    <property type="project" value="UniProtKB-ARBA"/>
</dbReference>
<proteinExistence type="predicted"/>
<sequence length="373" mass="45292">MKLNFFNIEDKKIKNNLKKNIIINKELYLEINNLKIQIDNITFDKWKIIRSISTDYEIIGNNRIHNIYRLKRFNIISRAYYKLWEILRKYEKTFKLWGKPQINIACLAEAPGGFVQALNHYRHNYNDKITAISLYENDKNIKWALKDNKYQIIYGDPKKKHDGNLYNPEIIEYFIKAHKNKLDLVTADGGILLTDYKENYKSQYHLHLFLCELYISLKLLKNNGIFILKVYELCSQNMIDLMILMNKLYRRVNIFKPKTSREMNNEKYIICRELNPNQEKLINEIHKIIIYLWRNPKKIIKNFFTEKERNKNQNLIKLIENIEKRNLMKQKQKLEIALNYKNKTKDELKVLLKEKQPMHIYMANKWYEENQHY</sequence>
<dbReference type="InterPro" id="IPR050851">
    <property type="entry name" value="mRNA_Cap_2O-Ribose_MeTrfase"/>
</dbReference>